<protein>
    <submittedName>
        <fullName evidence="1">Uncharacterized protein</fullName>
    </submittedName>
</protein>
<keyword evidence="2" id="KW-1185">Reference proteome</keyword>
<dbReference type="Proteomes" id="UP000587527">
    <property type="component" value="Unassembled WGS sequence"/>
</dbReference>
<dbReference type="EMBL" id="JACHMN010000001">
    <property type="protein sequence ID" value="MBB5867384.1"/>
    <property type="molecule type" value="Genomic_DNA"/>
</dbReference>
<dbReference type="RefSeq" id="WP_221469792.1">
    <property type="nucleotide sequence ID" value="NZ_JACHMN010000001.1"/>
</dbReference>
<accession>A0A841BGI6</accession>
<gene>
    <name evidence="1" type="ORF">F4553_000763</name>
</gene>
<dbReference type="AlphaFoldDB" id="A0A841BGI6"/>
<name>A0A841BGI6_9ACTN</name>
<proteinExistence type="predicted"/>
<reference evidence="1 2" key="1">
    <citation type="submission" date="2020-08" db="EMBL/GenBank/DDBJ databases">
        <title>Sequencing the genomes of 1000 actinobacteria strains.</title>
        <authorList>
            <person name="Klenk H.-P."/>
        </authorList>
    </citation>
    <scope>NUCLEOTIDE SEQUENCE [LARGE SCALE GENOMIC DNA]</scope>
    <source>
        <strain evidence="1 2">DSM 45362</strain>
    </source>
</reference>
<comment type="caution">
    <text evidence="1">The sequence shown here is derived from an EMBL/GenBank/DDBJ whole genome shotgun (WGS) entry which is preliminary data.</text>
</comment>
<organism evidence="1 2">
    <name type="scientific">Allocatelliglobosispora scoriae</name>
    <dbReference type="NCBI Taxonomy" id="643052"/>
    <lineage>
        <taxon>Bacteria</taxon>
        <taxon>Bacillati</taxon>
        <taxon>Actinomycetota</taxon>
        <taxon>Actinomycetes</taxon>
        <taxon>Micromonosporales</taxon>
        <taxon>Micromonosporaceae</taxon>
        <taxon>Allocatelliglobosispora</taxon>
    </lineage>
</organism>
<evidence type="ECO:0000313" key="1">
    <source>
        <dbReference type="EMBL" id="MBB5867384.1"/>
    </source>
</evidence>
<sequence>MSQTPETCWICGSGGANRKSAHHAIRIGPLLTVTPVAGIIAGVPALLDIEHAFACSTDPRLDHPKIRRPHTADRWTWLLFTAYT</sequence>
<evidence type="ECO:0000313" key="2">
    <source>
        <dbReference type="Proteomes" id="UP000587527"/>
    </source>
</evidence>